<dbReference type="GO" id="GO:0005741">
    <property type="term" value="C:mitochondrial outer membrane"/>
    <property type="evidence" value="ECO:0007669"/>
    <property type="project" value="UniProtKB-SubCell"/>
</dbReference>
<evidence type="ECO:0000256" key="6">
    <source>
        <dbReference type="ARBA" id="ARBA00023136"/>
    </source>
</evidence>
<evidence type="ECO:0000256" key="2">
    <source>
        <dbReference type="ARBA" id="ARBA00006617"/>
    </source>
</evidence>
<gene>
    <name evidence="8" type="primary">FMP52</name>
    <name evidence="8" type="ORF">TWF696_004117</name>
</gene>
<evidence type="ECO:0000256" key="5">
    <source>
        <dbReference type="ARBA" id="ARBA00023128"/>
    </source>
</evidence>
<evidence type="ECO:0000256" key="3">
    <source>
        <dbReference type="ARBA" id="ARBA00022787"/>
    </source>
</evidence>
<dbReference type="Pfam" id="PF13460">
    <property type="entry name" value="NAD_binding_10"/>
    <property type="match status" value="1"/>
</dbReference>
<keyword evidence="5" id="KW-0496">Mitochondrion</keyword>
<dbReference type="Gene3D" id="3.40.50.720">
    <property type="entry name" value="NAD(P)-binding Rossmann-like Domain"/>
    <property type="match status" value="1"/>
</dbReference>
<dbReference type="Proteomes" id="UP001375240">
    <property type="component" value="Unassembled WGS sequence"/>
</dbReference>
<proteinExistence type="inferred from homology"/>
<evidence type="ECO:0000256" key="4">
    <source>
        <dbReference type="ARBA" id="ARBA00022946"/>
    </source>
</evidence>
<dbReference type="SUPFAM" id="SSF51735">
    <property type="entry name" value="NAD(P)-binding Rossmann-fold domains"/>
    <property type="match status" value="1"/>
</dbReference>
<keyword evidence="6" id="KW-0472">Membrane</keyword>
<reference evidence="8 9" key="1">
    <citation type="submission" date="2019-10" db="EMBL/GenBank/DDBJ databases">
        <authorList>
            <person name="Palmer J.M."/>
        </authorList>
    </citation>
    <scope>NUCLEOTIDE SEQUENCE [LARGE SCALE GENOMIC DNA]</scope>
    <source>
        <strain evidence="8 9">TWF696</strain>
    </source>
</reference>
<sequence>MANNFAILGATGLVGSNIFKYLVQSPTPSNIITLTRRKLDEAPALALSTSPVDHTITQPVEPDSSKWPAVFGELCKAASSPPIVFTGLATTRAAAGGFEKQYALEHDLNIALAQAAKEAGVKTFVLISSVGASKDSRMPYTRMKGEIEDDIEACGFERYIIIRPGLLLGPRSEVRYAEGLMQMIARGLHKISNGALSNSWAQSGDVVARAAVRAALDEGITGKKILGQHEIVQIGGKPDW</sequence>
<comment type="subcellular location">
    <subcellularLocation>
        <location evidence="1">Mitochondrion outer membrane</location>
        <topology evidence="1">Peripheral membrane protein</topology>
    </subcellularLocation>
</comment>
<name>A0AAV9VBP5_9PEZI</name>
<dbReference type="FunFam" id="3.40.50.720:FF:000366">
    <property type="entry name" value="Protein FMP52, mitochondrial"/>
    <property type="match status" value="1"/>
</dbReference>
<comment type="caution">
    <text evidence="8">The sequence shown here is derived from an EMBL/GenBank/DDBJ whole genome shotgun (WGS) entry which is preliminary data.</text>
</comment>
<dbReference type="InterPro" id="IPR016040">
    <property type="entry name" value="NAD(P)-bd_dom"/>
</dbReference>
<dbReference type="GO" id="GO:0051170">
    <property type="term" value="P:import into nucleus"/>
    <property type="evidence" value="ECO:0007669"/>
    <property type="project" value="TreeGrafter"/>
</dbReference>
<dbReference type="PANTHER" id="PTHR14097:SF7">
    <property type="entry name" value="OXIDOREDUCTASE HTATIP2"/>
    <property type="match status" value="1"/>
</dbReference>
<keyword evidence="9" id="KW-1185">Reference proteome</keyword>
<dbReference type="AlphaFoldDB" id="A0AAV9VBP5"/>
<dbReference type="PANTHER" id="PTHR14097">
    <property type="entry name" value="OXIDOREDUCTASE HTATIP2"/>
    <property type="match status" value="1"/>
</dbReference>
<evidence type="ECO:0000259" key="7">
    <source>
        <dbReference type="Pfam" id="PF13460"/>
    </source>
</evidence>
<keyword evidence="4" id="KW-0809">Transit peptide</keyword>
<keyword evidence="3" id="KW-1000">Mitochondrion outer membrane</keyword>
<evidence type="ECO:0000256" key="1">
    <source>
        <dbReference type="ARBA" id="ARBA00004450"/>
    </source>
</evidence>
<comment type="similarity">
    <text evidence="2">Belongs to the FMP52 family.</text>
</comment>
<dbReference type="InterPro" id="IPR036291">
    <property type="entry name" value="NAD(P)-bd_dom_sf"/>
</dbReference>
<organism evidence="8 9">
    <name type="scientific">Orbilia brochopaga</name>
    <dbReference type="NCBI Taxonomy" id="3140254"/>
    <lineage>
        <taxon>Eukaryota</taxon>
        <taxon>Fungi</taxon>
        <taxon>Dikarya</taxon>
        <taxon>Ascomycota</taxon>
        <taxon>Pezizomycotina</taxon>
        <taxon>Orbiliomycetes</taxon>
        <taxon>Orbiliales</taxon>
        <taxon>Orbiliaceae</taxon>
        <taxon>Orbilia</taxon>
    </lineage>
</organism>
<dbReference type="EMBL" id="JAVHNQ010000002">
    <property type="protein sequence ID" value="KAK6354991.1"/>
    <property type="molecule type" value="Genomic_DNA"/>
</dbReference>
<evidence type="ECO:0000313" key="8">
    <source>
        <dbReference type="EMBL" id="KAK6354991.1"/>
    </source>
</evidence>
<evidence type="ECO:0000313" key="9">
    <source>
        <dbReference type="Proteomes" id="UP001375240"/>
    </source>
</evidence>
<protein>
    <submittedName>
        <fullName evidence="8">Protein fmp52, mitochondrial</fullName>
    </submittedName>
</protein>
<accession>A0AAV9VBP5</accession>
<feature type="domain" description="NAD(P)-binding" evidence="7">
    <location>
        <begin position="9"/>
        <end position="169"/>
    </location>
</feature>